<evidence type="ECO:0000256" key="8">
    <source>
        <dbReference type="ARBA" id="ARBA00023098"/>
    </source>
</evidence>
<dbReference type="OMA" id="YESSFIM"/>
<dbReference type="SMART" id="SM00308">
    <property type="entry name" value="LH2"/>
    <property type="match status" value="1"/>
</dbReference>
<evidence type="ECO:0000256" key="4">
    <source>
        <dbReference type="ARBA" id="ARBA00022767"/>
    </source>
</evidence>
<keyword evidence="5" id="KW-0276">Fatty acid metabolism</keyword>
<dbReference type="Pfam" id="PF01477">
    <property type="entry name" value="PLAT"/>
    <property type="match status" value="1"/>
</dbReference>
<name>A0A8T2VNB4_CERRI</name>
<dbReference type="OrthoDB" id="1647310at2759"/>
<dbReference type="InterPro" id="IPR036226">
    <property type="entry name" value="LipOase_C_sf"/>
</dbReference>
<evidence type="ECO:0000259" key="10">
    <source>
        <dbReference type="PROSITE" id="PS51393"/>
    </source>
</evidence>
<evidence type="ECO:0000256" key="6">
    <source>
        <dbReference type="ARBA" id="ARBA00022964"/>
    </source>
</evidence>
<keyword evidence="7" id="KW-0560">Oxidoreductase</keyword>
<evidence type="ECO:0000256" key="7">
    <source>
        <dbReference type="ARBA" id="ARBA00023002"/>
    </source>
</evidence>
<dbReference type="Pfam" id="PF00305">
    <property type="entry name" value="Lipoxygenase"/>
    <property type="match status" value="1"/>
</dbReference>
<dbReference type="Gene3D" id="4.10.375.10">
    <property type="entry name" value="Lipoxygenase-1, Domain 2"/>
    <property type="match status" value="1"/>
</dbReference>
<accession>A0A8T2VNB4</accession>
<dbReference type="GO" id="GO:0031408">
    <property type="term" value="P:oxylipin biosynthetic process"/>
    <property type="evidence" value="ECO:0007669"/>
    <property type="project" value="UniProtKB-KW"/>
</dbReference>
<dbReference type="GO" id="GO:0006633">
    <property type="term" value="P:fatty acid biosynthetic process"/>
    <property type="evidence" value="ECO:0007669"/>
    <property type="project" value="UniProtKB-KW"/>
</dbReference>
<evidence type="ECO:0000256" key="2">
    <source>
        <dbReference type="ARBA" id="ARBA00022516"/>
    </source>
</evidence>
<dbReference type="InterPro" id="IPR001024">
    <property type="entry name" value="PLAT/LH2_dom"/>
</dbReference>
<reference evidence="11" key="1">
    <citation type="submission" date="2021-08" db="EMBL/GenBank/DDBJ databases">
        <title>WGS assembly of Ceratopteris richardii.</title>
        <authorList>
            <person name="Marchant D.B."/>
            <person name="Chen G."/>
            <person name="Jenkins J."/>
            <person name="Shu S."/>
            <person name="Leebens-Mack J."/>
            <person name="Grimwood J."/>
            <person name="Schmutz J."/>
            <person name="Soltis P."/>
            <person name="Soltis D."/>
            <person name="Chen Z.-H."/>
        </authorList>
    </citation>
    <scope>NUCLEOTIDE SEQUENCE</scope>
    <source>
        <strain evidence="11">Whitten #5841</strain>
        <tissue evidence="11">Leaf</tissue>
    </source>
</reference>
<keyword evidence="3" id="KW-0479">Metal-binding</keyword>
<evidence type="ECO:0000256" key="5">
    <source>
        <dbReference type="ARBA" id="ARBA00022832"/>
    </source>
</evidence>
<keyword evidence="12" id="KW-1185">Reference proteome</keyword>
<dbReference type="SUPFAM" id="SSF49723">
    <property type="entry name" value="Lipase/lipooxygenase domain (PLAT/LH2 domain)"/>
    <property type="match status" value="1"/>
</dbReference>
<keyword evidence="2" id="KW-0444">Lipid biosynthesis</keyword>
<protein>
    <recommendedName>
        <fullName evidence="10">Lipoxygenase domain-containing protein</fullName>
    </recommendedName>
</protein>
<evidence type="ECO:0000256" key="3">
    <source>
        <dbReference type="ARBA" id="ARBA00022723"/>
    </source>
</evidence>
<dbReference type="Gene3D" id="2.60.60.20">
    <property type="entry name" value="PLAT/LH2 domain"/>
    <property type="match status" value="1"/>
</dbReference>
<keyword evidence="6" id="KW-0223">Dioxygenase</keyword>
<dbReference type="PROSITE" id="PS51393">
    <property type="entry name" value="LIPOXYGENASE_3"/>
    <property type="match status" value="1"/>
</dbReference>
<dbReference type="EMBL" id="CM035406">
    <property type="protein sequence ID" value="KAH7447053.1"/>
    <property type="molecule type" value="Genomic_DNA"/>
</dbReference>
<gene>
    <name evidence="11" type="ORF">KP509_01G089200</name>
</gene>
<feature type="domain" description="Lipoxygenase" evidence="10">
    <location>
        <begin position="172"/>
        <end position="215"/>
    </location>
</feature>
<dbReference type="InterPro" id="IPR036392">
    <property type="entry name" value="PLAT/LH2_dom_sf"/>
</dbReference>
<keyword evidence="8" id="KW-0443">Lipid metabolism</keyword>
<organism evidence="11 12">
    <name type="scientific">Ceratopteris richardii</name>
    <name type="common">Triangle waterfern</name>
    <dbReference type="NCBI Taxonomy" id="49495"/>
    <lineage>
        <taxon>Eukaryota</taxon>
        <taxon>Viridiplantae</taxon>
        <taxon>Streptophyta</taxon>
        <taxon>Embryophyta</taxon>
        <taxon>Tracheophyta</taxon>
        <taxon>Polypodiopsida</taxon>
        <taxon>Polypodiidae</taxon>
        <taxon>Polypodiales</taxon>
        <taxon>Pteridineae</taxon>
        <taxon>Pteridaceae</taxon>
        <taxon>Parkerioideae</taxon>
        <taxon>Ceratopteris</taxon>
    </lineage>
</organism>
<dbReference type="GO" id="GO:0046872">
    <property type="term" value="F:metal ion binding"/>
    <property type="evidence" value="ECO:0007669"/>
    <property type="project" value="UniProtKB-KW"/>
</dbReference>
<dbReference type="PRINTS" id="PR00468">
    <property type="entry name" value="PLTLPOXGNASE"/>
</dbReference>
<dbReference type="InterPro" id="IPR000907">
    <property type="entry name" value="LipOase"/>
</dbReference>
<dbReference type="InterPro" id="IPR013819">
    <property type="entry name" value="LipOase_C"/>
</dbReference>
<keyword evidence="4" id="KW-0925">Oxylipin biosynthesis</keyword>
<evidence type="ECO:0000256" key="1">
    <source>
        <dbReference type="ARBA" id="ARBA00009419"/>
    </source>
</evidence>
<dbReference type="SUPFAM" id="SSF48484">
    <property type="entry name" value="Lipoxigenase"/>
    <property type="match status" value="1"/>
</dbReference>
<comment type="similarity">
    <text evidence="1">Belongs to the lipoxygenase family.</text>
</comment>
<dbReference type="GO" id="GO:0034440">
    <property type="term" value="P:lipid oxidation"/>
    <property type="evidence" value="ECO:0007669"/>
    <property type="project" value="InterPro"/>
</dbReference>
<proteinExistence type="inferred from homology"/>
<evidence type="ECO:0000256" key="9">
    <source>
        <dbReference type="ARBA" id="ARBA00023160"/>
    </source>
</evidence>
<dbReference type="GO" id="GO:0016702">
    <property type="term" value="F:oxidoreductase activity, acting on single donors with incorporation of molecular oxygen, incorporation of two atoms of oxygen"/>
    <property type="evidence" value="ECO:0007669"/>
    <property type="project" value="InterPro"/>
</dbReference>
<dbReference type="AlphaFoldDB" id="A0A8T2VNB4"/>
<dbReference type="Proteomes" id="UP000825935">
    <property type="component" value="Chromosome 1"/>
</dbReference>
<keyword evidence="9" id="KW-0275">Fatty acid biosynthesis</keyword>
<dbReference type="PANTHER" id="PTHR11771">
    <property type="entry name" value="LIPOXYGENASE"/>
    <property type="match status" value="1"/>
</dbReference>
<comment type="caution">
    <text evidence="11">The sequence shown here is derived from an EMBL/GenBank/DDBJ whole genome shotgun (WGS) entry which is preliminary data.</text>
</comment>
<evidence type="ECO:0000313" key="11">
    <source>
        <dbReference type="EMBL" id="KAH7447053.1"/>
    </source>
</evidence>
<evidence type="ECO:0000313" key="12">
    <source>
        <dbReference type="Proteomes" id="UP000825935"/>
    </source>
</evidence>
<dbReference type="InterPro" id="IPR001246">
    <property type="entry name" value="LipOase_plant"/>
</dbReference>
<sequence>MGSVFSQIQGQSGNQSAKSRAYVPLVELKATAVLRRRSLIGLTDSVFRLEDSITDELRNDVQCTPVSVEIDKETGIGKESKVVWMAGSWLFATETDTKDDDQESYSLTFIVEQNFGEPGAILIKYYHPNWFFLEYITIHMPSGSDVHFQCSSSVYNNTDYGGTPRVFFSNKMYLPNQTPKGVLHLRNSELQQVRGSGTGGRKEPDRVYDYDVYND</sequence>